<keyword evidence="2" id="KW-0963">Cytoplasm</keyword>
<evidence type="ECO:0000256" key="2">
    <source>
        <dbReference type="PIRNR" id="PIRNR038972"/>
    </source>
</evidence>
<comment type="similarity">
    <text evidence="2">Belongs to the class I-like SAM-binding methyltransferase superfamily. TRM5/TYW2 family.</text>
</comment>
<comment type="function">
    <text evidence="2">S-adenosyl-L-methionine-dependent transferase that acts as a component of the wybutosine biosynthesis pathway. Wybutosine is a hyper modified guanosine with a tricyclic base found at the 3'-position adjacent to the anticodon of eukaryotic phenylalanine tRNA. Catalyzes the transfer of the alpha-amino-alpha-carboxypropyl (acp) group from S-adenosyl-L-methionine to the C-7 position of 4-demethylwyosine (imG-14) to produce wybutosine-86.</text>
</comment>
<evidence type="ECO:0000313" key="5">
    <source>
        <dbReference type="Proteomes" id="UP001203852"/>
    </source>
</evidence>
<dbReference type="PIRSF" id="PIRSF038972">
    <property type="entry name" value="Trm12"/>
    <property type="match status" value="1"/>
</dbReference>
<organism evidence="4 5">
    <name type="scientific">Exophiala viscosa</name>
    <dbReference type="NCBI Taxonomy" id="2486360"/>
    <lineage>
        <taxon>Eukaryota</taxon>
        <taxon>Fungi</taxon>
        <taxon>Dikarya</taxon>
        <taxon>Ascomycota</taxon>
        <taxon>Pezizomycotina</taxon>
        <taxon>Eurotiomycetes</taxon>
        <taxon>Chaetothyriomycetidae</taxon>
        <taxon>Chaetothyriales</taxon>
        <taxon>Herpotrichiellaceae</taxon>
        <taxon>Exophiala</taxon>
    </lineage>
</organism>
<comment type="catalytic activity">
    <reaction evidence="1">
        <text>4-demethylwyosine(37) in tRNA(Phe) + S-adenosyl-L-methionine = 4-demethyl-7-[(3S)-3-amino-3-carboxypropyl]wyosine(37) in tRNA(Phe) + S-methyl-5'-thioadenosine + H(+)</text>
        <dbReference type="Rhea" id="RHEA:36355"/>
        <dbReference type="Rhea" id="RHEA-COMP:10164"/>
        <dbReference type="Rhea" id="RHEA-COMP:10378"/>
        <dbReference type="ChEBI" id="CHEBI:15378"/>
        <dbReference type="ChEBI" id="CHEBI:17509"/>
        <dbReference type="ChEBI" id="CHEBI:59789"/>
        <dbReference type="ChEBI" id="CHEBI:64315"/>
        <dbReference type="ChEBI" id="CHEBI:73550"/>
        <dbReference type="EC" id="2.5.1.114"/>
    </reaction>
</comment>
<proteinExistence type="inferred from homology"/>
<dbReference type="GO" id="GO:0102522">
    <property type="term" value="F:tRNA 4-demethylwyosine alpha-amino-alpha-carboxypropyltransferase activity"/>
    <property type="evidence" value="ECO:0007669"/>
    <property type="project" value="UniProtKB-EC"/>
</dbReference>
<evidence type="ECO:0000259" key="3">
    <source>
        <dbReference type="PROSITE" id="PS51684"/>
    </source>
</evidence>
<evidence type="ECO:0000313" key="4">
    <source>
        <dbReference type="EMBL" id="KAI1610811.1"/>
    </source>
</evidence>
<dbReference type="GO" id="GO:0005737">
    <property type="term" value="C:cytoplasm"/>
    <property type="evidence" value="ECO:0007669"/>
    <property type="project" value="UniProtKB-SubCell"/>
</dbReference>
<dbReference type="GO" id="GO:0008175">
    <property type="term" value="F:tRNA methyltransferase activity"/>
    <property type="evidence" value="ECO:0007669"/>
    <property type="project" value="TreeGrafter"/>
</dbReference>
<comment type="pathway">
    <text evidence="2">tRNA modification; wybutosine-tRNA(Phe) biosynthesis.</text>
</comment>
<dbReference type="AlphaFoldDB" id="A0AAN6DQQ0"/>
<keyword evidence="4" id="KW-0489">Methyltransferase</keyword>
<dbReference type="GO" id="GO:0008757">
    <property type="term" value="F:S-adenosylmethionine-dependent methyltransferase activity"/>
    <property type="evidence" value="ECO:0007669"/>
    <property type="project" value="InterPro"/>
</dbReference>
<dbReference type="EMBL" id="MU404357">
    <property type="protein sequence ID" value="KAI1610811.1"/>
    <property type="molecule type" value="Genomic_DNA"/>
</dbReference>
<dbReference type="PROSITE" id="PS51684">
    <property type="entry name" value="SAM_MT_TRM5_TYW2"/>
    <property type="match status" value="1"/>
</dbReference>
<reference evidence="4" key="1">
    <citation type="journal article" date="2022" name="bioRxiv">
        <title>Deciphering the potential niche of two novel black yeast fungi from a biological soil crust based on their genomes, phenotypes, and melanin regulation.</title>
        <authorList>
            <consortium name="DOE Joint Genome Institute"/>
            <person name="Carr E.C."/>
            <person name="Barton Q."/>
            <person name="Grambo S."/>
            <person name="Sullivan M."/>
            <person name="Renfro C.M."/>
            <person name="Kuo A."/>
            <person name="Pangilinan J."/>
            <person name="Lipzen A."/>
            <person name="Keymanesh K."/>
            <person name="Savage E."/>
            <person name="Barry K."/>
            <person name="Grigoriev I.V."/>
            <person name="Riekhof W.R."/>
            <person name="Harris S.S."/>
        </authorList>
    </citation>
    <scope>NUCLEOTIDE SEQUENCE</scope>
    <source>
        <strain evidence="4">JF 03-4F</strain>
    </source>
</reference>
<dbReference type="InterPro" id="IPR029063">
    <property type="entry name" value="SAM-dependent_MTases_sf"/>
</dbReference>
<dbReference type="GO" id="GO:0031591">
    <property type="term" value="P:wybutosine biosynthetic process"/>
    <property type="evidence" value="ECO:0007669"/>
    <property type="project" value="InterPro"/>
</dbReference>
<keyword evidence="2" id="KW-0808">Transferase</keyword>
<protein>
    <recommendedName>
        <fullName evidence="2">tRNA wybutosine-synthesizing protein 2</fullName>
        <shortName evidence="2">tRNA-yW-synthesizing protein 2</shortName>
    </recommendedName>
    <alternativeName>
        <fullName evidence="2">tRNA(Phe) (4-demethylwyosine(37)-C(7)) aminocarboxypropyltransferase</fullName>
    </alternativeName>
</protein>
<sequence>MSQERPARRARPKKPANPLVKGIAAYCGQAGVTIVEERDSISQNDTGHNHPHITLSLADLPKRYTIYAPLLLLPFNFPTHSSRWTAVYSALTNVEKNELFQCIAEDGFAGTVSRIAINAPIAAEEGADYADAGGMGEVENRSGLRKENVLRSPSGLVPVYGGWGLQPGRKLGRPTAEDFEQAFWTSTSQHKGITQCWAPLYTMFSRGNISEKARILGSLLEAGKANNVAIPQFAGLTDHELGESLGSIDVVDFYVGIGYFASCYLARGVRRVWGWDINPWSIEGLRRGCEQNGWGCLVVEVDDQGNVVGMKTEELVEKILKGDRKGDEHTVRCVAFLGNNMWAYKVMGDIHRRGVRLNARHANLGLLPTSEGSWEGAVKVILRLNGAGRGGWLHVHENVDVRHIETMESSIIQDIGRMLQGQSLEEEVPWTVSCDHVAKVKTYAPGVMHCVFDIQIKPNG</sequence>
<evidence type="ECO:0000256" key="1">
    <source>
        <dbReference type="ARBA" id="ARBA00049400"/>
    </source>
</evidence>
<dbReference type="PANTHER" id="PTHR23245">
    <property type="entry name" value="TRNA METHYLTRANSFERASE"/>
    <property type="match status" value="1"/>
</dbReference>
<feature type="domain" description="SAM-dependent methyltransferase TRM5/TYW2-type" evidence="3">
    <location>
        <begin position="192"/>
        <end position="458"/>
    </location>
</feature>
<keyword evidence="5" id="KW-1185">Reference proteome</keyword>
<accession>A0AAN6DQQ0</accession>
<name>A0AAN6DQQ0_9EURO</name>
<dbReference type="InterPro" id="IPR026274">
    <property type="entry name" value="tRNA_wybutosine_synth_prot_2"/>
</dbReference>
<dbReference type="SUPFAM" id="SSF53335">
    <property type="entry name" value="S-adenosyl-L-methionine-dependent methyltransferases"/>
    <property type="match status" value="1"/>
</dbReference>
<dbReference type="Gene3D" id="3.40.50.150">
    <property type="entry name" value="Vaccinia Virus protein VP39"/>
    <property type="match status" value="1"/>
</dbReference>
<dbReference type="InterPro" id="IPR030382">
    <property type="entry name" value="MeTrfase_TRM5/TYW2"/>
</dbReference>
<gene>
    <name evidence="4" type="ORF">EDD36DRAFT_497695</name>
</gene>
<dbReference type="PANTHER" id="PTHR23245:SF25">
    <property type="entry name" value="TRNA WYBUTOSINE-SYNTHESIZING PROTEIN 2 HOMOLOG"/>
    <property type="match status" value="1"/>
</dbReference>
<dbReference type="GO" id="GO:0030488">
    <property type="term" value="P:tRNA methylation"/>
    <property type="evidence" value="ECO:0007669"/>
    <property type="project" value="TreeGrafter"/>
</dbReference>
<comment type="subcellular location">
    <subcellularLocation>
        <location evidence="2">Cytoplasm</location>
    </subcellularLocation>
</comment>
<keyword evidence="2" id="KW-0819">tRNA processing</keyword>
<keyword evidence="2" id="KW-0949">S-adenosyl-L-methionine</keyword>
<comment type="caution">
    <text evidence="4">The sequence shown here is derived from an EMBL/GenBank/DDBJ whole genome shotgun (WGS) entry which is preliminary data.</text>
</comment>
<dbReference type="Proteomes" id="UP001203852">
    <property type="component" value="Unassembled WGS sequence"/>
</dbReference>